<dbReference type="SMART" id="SM00382">
    <property type="entry name" value="AAA"/>
    <property type="match status" value="1"/>
</dbReference>
<keyword evidence="3" id="KW-0547">Nucleotide-binding</keyword>
<feature type="domain" description="ABC transporter" evidence="5">
    <location>
        <begin position="8"/>
        <end position="237"/>
    </location>
</feature>
<evidence type="ECO:0000313" key="7">
    <source>
        <dbReference type="Proteomes" id="UP000179034"/>
    </source>
</evidence>
<evidence type="ECO:0000256" key="2">
    <source>
        <dbReference type="ARBA" id="ARBA00022448"/>
    </source>
</evidence>
<keyword evidence="4 6" id="KW-0067">ATP-binding</keyword>
<dbReference type="EMBL" id="MFIW01000067">
    <property type="protein sequence ID" value="OGF97710.1"/>
    <property type="molecule type" value="Genomic_DNA"/>
</dbReference>
<dbReference type="Gene3D" id="3.40.50.300">
    <property type="entry name" value="P-loop containing nucleotide triphosphate hydrolases"/>
    <property type="match status" value="1"/>
</dbReference>
<dbReference type="InterPro" id="IPR025302">
    <property type="entry name" value="DrrA1/2-like_C"/>
</dbReference>
<dbReference type="InterPro" id="IPR003593">
    <property type="entry name" value="AAA+_ATPase"/>
</dbReference>
<dbReference type="InterPro" id="IPR003439">
    <property type="entry name" value="ABC_transporter-like_ATP-bd"/>
</dbReference>
<dbReference type="InterPro" id="IPR050763">
    <property type="entry name" value="ABC_transporter_ATP-binding"/>
</dbReference>
<dbReference type="InterPro" id="IPR017871">
    <property type="entry name" value="ABC_transporter-like_CS"/>
</dbReference>
<keyword evidence="2" id="KW-0813">Transport</keyword>
<comment type="similarity">
    <text evidence="1">Belongs to the ABC transporter superfamily.</text>
</comment>
<dbReference type="SUPFAM" id="SSF52540">
    <property type="entry name" value="P-loop containing nucleoside triphosphate hydrolases"/>
    <property type="match status" value="1"/>
</dbReference>
<proteinExistence type="inferred from homology"/>
<evidence type="ECO:0000256" key="4">
    <source>
        <dbReference type="ARBA" id="ARBA00022840"/>
    </source>
</evidence>
<gene>
    <name evidence="6" type="ORF">A2Z06_04205</name>
</gene>
<evidence type="ECO:0000313" key="6">
    <source>
        <dbReference type="EMBL" id="OGF97710.1"/>
    </source>
</evidence>
<protein>
    <submittedName>
        <fullName evidence="6">Multidrug ABC transporter ATP-binding protein</fullName>
    </submittedName>
</protein>
<dbReference type="PROSITE" id="PS00211">
    <property type="entry name" value="ABC_TRANSPORTER_1"/>
    <property type="match status" value="1"/>
</dbReference>
<dbReference type="GO" id="GO:0016887">
    <property type="term" value="F:ATP hydrolysis activity"/>
    <property type="evidence" value="ECO:0007669"/>
    <property type="project" value="InterPro"/>
</dbReference>
<dbReference type="PROSITE" id="PS50893">
    <property type="entry name" value="ABC_TRANSPORTER_2"/>
    <property type="match status" value="1"/>
</dbReference>
<dbReference type="InterPro" id="IPR027417">
    <property type="entry name" value="P-loop_NTPase"/>
</dbReference>
<dbReference type="Proteomes" id="UP000179034">
    <property type="component" value="Unassembled WGS sequence"/>
</dbReference>
<reference evidence="6 7" key="1">
    <citation type="journal article" date="2016" name="Nat. Commun.">
        <title>Thousands of microbial genomes shed light on interconnected biogeochemical processes in an aquifer system.</title>
        <authorList>
            <person name="Anantharaman K."/>
            <person name="Brown C.T."/>
            <person name="Hug L.A."/>
            <person name="Sharon I."/>
            <person name="Castelle C.J."/>
            <person name="Probst A.J."/>
            <person name="Thomas B.C."/>
            <person name="Singh A."/>
            <person name="Wilkins M.J."/>
            <person name="Karaoz U."/>
            <person name="Brodie E.L."/>
            <person name="Williams K.H."/>
            <person name="Hubbard S.S."/>
            <person name="Banfield J.F."/>
        </authorList>
    </citation>
    <scope>NUCLEOTIDE SEQUENCE [LARGE SCALE GENOMIC DNA]</scope>
</reference>
<evidence type="ECO:0000256" key="3">
    <source>
        <dbReference type="ARBA" id="ARBA00022741"/>
    </source>
</evidence>
<sequence>MNGRDLAIVVNGLSRKFGDIRAVEDLTFSVQRGELFGLLGPDGAGKTTTLRMLAGILKPSAGDAAVNGKSVVREPEAVKHEIAYMSQRFGLYTDLTVLENITFYADLYLVPFEERPARIERLFAFSNLGQFQDRLAGALSGGMKQKLGLSCALIHQPSVLLLDEPTFGVDPVSRRDLWMIIHEMVGQGTTVLASTSYMDEAERFDRLAMLDRGRLRALDTPDSLREKLEVEIVAVTTGEARQARSIALEISGVLNATVFGGSLHLAVASAGEMAPKIHAELTRRGIEVLDIRSLPPGMEDVFIDYTTRSRRNREGGEMP</sequence>
<dbReference type="PANTHER" id="PTHR42711:SF5">
    <property type="entry name" value="ABC TRANSPORTER ATP-BINDING PROTEIN NATA"/>
    <property type="match status" value="1"/>
</dbReference>
<dbReference type="Pfam" id="PF13732">
    <property type="entry name" value="DrrA1-3_C"/>
    <property type="match status" value="1"/>
</dbReference>
<accession>A0A1F5YBZ4</accession>
<name>A0A1F5YBZ4_9BACT</name>
<organism evidence="6 7">
    <name type="scientific">Candidatus Glassbacteria bacterium RBG_16_58_8</name>
    <dbReference type="NCBI Taxonomy" id="1817866"/>
    <lineage>
        <taxon>Bacteria</taxon>
        <taxon>Candidatus Glassiibacteriota</taxon>
    </lineage>
</organism>
<dbReference type="GO" id="GO:0005524">
    <property type="term" value="F:ATP binding"/>
    <property type="evidence" value="ECO:0007669"/>
    <property type="project" value="UniProtKB-KW"/>
</dbReference>
<comment type="caution">
    <text evidence="6">The sequence shown here is derived from an EMBL/GenBank/DDBJ whole genome shotgun (WGS) entry which is preliminary data.</text>
</comment>
<dbReference type="PANTHER" id="PTHR42711">
    <property type="entry name" value="ABC TRANSPORTER ATP-BINDING PROTEIN"/>
    <property type="match status" value="1"/>
</dbReference>
<evidence type="ECO:0000256" key="1">
    <source>
        <dbReference type="ARBA" id="ARBA00005417"/>
    </source>
</evidence>
<evidence type="ECO:0000259" key="5">
    <source>
        <dbReference type="PROSITE" id="PS50893"/>
    </source>
</evidence>
<dbReference type="AlphaFoldDB" id="A0A1F5YBZ4"/>
<dbReference type="Pfam" id="PF00005">
    <property type="entry name" value="ABC_tran"/>
    <property type="match status" value="1"/>
</dbReference>